<feature type="domain" description="HTH lysR-type" evidence="5">
    <location>
        <begin position="9"/>
        <end position="62"/>
    </location>
</feature>
<protein>
    <submittedName>
        <fullName evidence="6">LysR family transcriptional regulator</fullName>
    </submittedName>
</protein>
<dbReference type="Proteomes" id="UP000292039">
    <property type="component" value="Unassembled WGS sequence"/>
</dbReference>
<name>A0A171KPM0_9BURK</name>
<reference evidence="6 8" key="1">
    <citation type="submission" date="2015-04" db="EMBL/GenBank/DDBJ databases">
        <title>Genome sequence of Kerstersia gyiorum CG1.</title>
        <authorList>
            <person name="Greninger A.L."/>
            <person name="Kozyreva V."/>
            <person name="Chaturvedi V."/>
        </authorList>
    </citation>
    <scope>NUCLEOTIDE SEQUENCE [LARGE SCALE GENOMIC DNA]</scope>
    <source>
        <strain evidence="6 8">CG1</strain>
    </source>
</reference>
<dbReference type="InterPro" id="IPR005119">
    <property type="entry name" value="LysR_subst-bd"/>
</dbReference>
<dbReference type="GO" id="GO:0006351">
    <property type="term" value="P:DNA-templated transcription"/>
    <property type="evidence" value="ECO:0007669"/>
    <property type="project" value="TreeGrafter"/>
</dbReference>
<keyword evidence="2" id="KW-0805">Transcription regulation</keyword>
<dbReference type="InterPro" id="IPR058163">
    <property type="entry name" value="LysR-type_TF_proteobact-type"/>
</dbReference>
<dbReference type="RefSeq" id="WP_068373466.1">
    <property type="nucleotide sequence ID" value="NZ_CBCSEB010000003.1"/>
</dbReference>
<keyword evidence="8" id="KW-1185">Reference proteome</keyword>
<dbReference type="Pfam" id="PF03466">
    <property type="entry name" value="LysR_substrate"/>
    <property type="match status" value="1"/>
</dbReference>
<dbReference type="FunFam" id="1.10.10.10:FF:000001">
    <property type="entry name" value="LysR family transcriptional regulator"/>
    <property type="match status" value="1"/>
</dbReference>
<evidence type="ECO:0000313" key="7">
    <source>
        <dbReference type="EMBL" id="RZS73059.1"/>
    </source>
</evidence>
<dbReference type="Proteomes" id="UP000078084">
    <property type="component" value="Unassembled WGS sequence"/>
</dbReference>
<comment type="similarity">
    <text evidence="1">Belongs to the LysR transcriptional regulatory family.</text>
</comment>
<dbReference type="Gene3D" id="1.10.10.10">
    <property type="entry name" value="Winged helix-like DNA-binding domain superfamily/Winged helix DNA-binding domain"/>
    <property type="match status" value="1"/>
</dbReference>
<dbReference type="PANTHER" id="PTHR30537:SF5">
    <property type="entry name" value="HTH-TYPE TRANSCRIPTIONAL ACTIVATOR TTDR-RELATED"/>
    <property type="match status" value="1"/>
</dbReference>
<dbReference type="GO" id="GO:0043565">
    <property type="term" value="F:sequence-specific DNA binding"/>
    <property type="evidence" value="ECO:0007669"/>
    <property type="project" value="TreeGrafter"/>
</dbReference>
<keyword evidence="3" id="KW-0238">DNA-binding</keyword>
<evidence type="ECO:0000259" key="5">
    <source>
        <dbReference type="PROSITE" id="PS50931"/>
    </source>
</evidence>
<dbReference type="EMBL" id="LBNE01000011">
    <property type="protein sequence ID" value="KKO70837.1"/>
    <property type="molecule type" value="Genomic_DNA"/>
</dbReference>
<dbReference type="OrthoDB" id="8954631at2"/>
<evidence type="ECO:0000313" key="8">
    <source>
        <dbReference type="Proteomes" id="UP000078084"/>
    </source>
</evidence>
<dbReference type="Gene3D" id="3.40.190.290">
    <property type="match status" value="1"/>
</dbReference>
<dbReference type="FunFam" id="3.40.190.290:FF:000001">
    <property type="entry name" value="Transcriptional regulator, LysR family"/>
    <property type="match status" value="1"/>
</dbReference>
<dbReference type="InterPro" id="IPR000847">
    <property type="entry name" value="LysR_HTH_N"/>
</dbReference>
<gene>
    <name evidence="6" type="ORF">AAV32_13895</name>
    <name evidence="7" type="ORF">EV679_0243</name>
</gene>
<dbReference type="InterPro" id="IPR036388">
    <property type="entry name" value="WH-like_DNA-bd_sf"/>
</dbReference>
<evidence type="ECO:0000313" key="6">
    <source>
        <dbReference type="EMBL" id="KKO70837.1"/>
    </source>
</evidence>
<evidence type="ECO:0000256" key="4">
    <source>
        <dbReference type="ARBA" id="ARBA00023163"/>
    </source>
</evidence>
<proteinExistence type="inferred from homology"/>
<dbReference type="InterPro" id="IPR036390">
    <property type="entry name" value="WH_DNA-bd_sf"/>
</dbReference>
<reference evidence="7 9" key="2">
    <citation type="submission" date="2019-02" db="EMBL/GenBank/DDBJ databases">
        <title>Genomic Encyclopedia of Type Strains, Phase IV (KMG-IV): sequencing the most valuable type-strain genomes for metagenomic binning, comparative biology and taxonomic classification.</title>
        <authorList>
            <person name="Goeker M."/>
        </authorList>
    </citation>
    <scope>NUCLEOTIDE SEQUENCE [LARGE SCALE GENOMIC DNA]</scope>
    <source>
        <strain evidence="7 9">DSM 16618</strain>
    </source>
</reference>
<accession>A0A171KPM0</accession>
<dbReference type="AlphaFoldDB" id="A0A171KPM0"/>
<evidence type="ECO:0000313" key="9">
    <source>
        <dbReference type="Proteomes" id="UP000292039"/>
    </source>
</evidence>
<dbReference type="STRING" id="206506.AAV32_13895"/>
<dbReference type="PANTHER" id="PTHR30537">
    <property type="entry name" value="HTH-TYPE TRANSCRIPTIONAL REGULATOR"/>
    <property type="match status" value="1"/>
</dbReference>
<evidence type="ECO:0000256" key="3">
    <source>
        <dbReference type="ARBA" id="ARBA00023125"/>
    </source>
</evidence>
<keyword evidence="4" id="KW-0804">Transcription</keyword>
<comment type="caution">
    <text evidence="6">The sequence shown here is derived from an EMBL/GenBank/DDBJ whole genome shotgun (WGS) entry which is preliminary data.</text>
</comment>
<evidence type="ECO:0000256" key="1">
    <source>
        <dbReference type="ARBA" id="ARBA00009437"/>
    </source>
</evidence>
<dbReference type="Pfam" id="PF00126">
    <property type="entry name" value="HTH_1"/>
    <property type="match status" value="1"/>
</dbReference>
<dbReference type="GeneID" id="99728231"/>
<dbReference type="SUPFAM" id="SSF46785">
    <property type="entry name" value="Winged helix' DNA-binding domain"/>
    <property type="match status" value="1"/>
</dbReference>
<organism evidence="6 8">
    <name type="scientific">Kerstersia gyiorum</name>
    <dbReference type="NCBI Taxonomy" id="206506"/>
    <lineage>
        <taxon>Bacteria</taxon>
        <taxon>Pseudomonadati</taxon>
        <taxon>Pseudomonadota</taxon>
        <taxon>Betaproteobacteria</taxon>
        <taxon>Burkholderiales</taxon>
        <taxon>Alcaligenaceae</taxon>
        <taxon>Kerstersia</taxon>
    </lineage>
</organism>
<dbReference type="PROSITE" id="PS50931">
    <property type="entry name" value="HTH_LYSR"/>
    <property type="match status" value="1"/>
</dbReference>
<dbReference type="SUPFAM" id="SSF53850">
    <property type="entry name" value="Periplasmic binding protein-like II"/>
    <property type="match status" value="1"/>
</dbReference>
<sequence length="308" mass="34880">MNNEPALMDLRVFSIAARLGSFAAAAKDIGKSPAYVSKRIAILEQQLGIRLFHRTTRRIHITEEGEMVYDYARRIIENMTSMTELVASSKLEPSGLLRIATSMRLGRHHVAHILAMLEERYPKLEIWLELLDRHVDILEEGYDIDIRVGDPKQPHLIAHRITPSRRILCAAPSYIAKRGMPQSLADLAQHECLVFRDREQAFGVWRLHGPKGLETVKVNGRYGSNHSDVVRTWGIRGLGIFMLSVWDIARYIEDGSVIQILPAYQEFADVWATTSNRSANSAKVKVAIEFLKEQLCDGPYALNTRVVP</sequence>
<dbReference type="GO" id="GO:0003700">
    <property type="term" value="F:DNA-binding transcription factor activity"/>
    <property type="evidence" value="ECO:0007669"/>
    <property type="project" value="InterPro"/>
</dbReference>
<evidence type="ECO:0000256" key="2">
    <source>
        <dbReference type="ARBA" id="ARBA00023015"/>
    </source>
</evidence>
<dbReference type="EMBL" id="SGWZ01000001">
    <property type="protein sequence ID" value="RZS73059.1"/>
    <property type="molecule type" value="Genomic_DNA"/>
</dbReference>